<name>L9WCX8_9EURY</name>
<accession>L9WCX8</accession>
<dbReference type="AlphaFoldDB" id="L9WCX8"/>
<reference evidence="1 2" key="1">
    <citation type="journal article" date="2014" name="PLoS Genet.">
        <title>Phylogenetically driven sequencing of extremely halophilic archaea reveals strategies for static and dynamic osmo-response.</title>
        <authorList>
            <person name="Becker E.A."/>
            <person name="Seitzer P.M."/>
            <person name="Tritt A."/>
            <person name="Larsen D."/>
            <person name="Krusor M."/>
            <person name="Yao A.I."/>
            <person name="Wu D."/>
            <person name="Madern D."/>
            <person name="Eisen J.A."/>
            <person name="Darling A.E."/>
            <person name="Facciotti M.T."/>
        </authorList>
    </citation>
    <scope>NUCLEOTIDE SEQUENCE [LARGE SCALE GENOMIC DNA]</scope>
    <source>
        <strain evidence="1 2">GA33</strain>
    </source>
</reference>
<dbReference type="Proteomes" id="UP000011599">
    <property type="component" value="Unassembled WGS sequence"/>
</dbReference>
<comment type="caution">
    <text evidence="1">The sequence shown here is derived from an EMBL/GenBank/DDBJ whole genome shotgun (WGS) entry which is preliminary data.</text>
</comment>
<organism evidence="1 2">
    <name type="scientific">Natronorubrum tibetense GA33</name>
    <dbReference type="NCBI Taxonomy" id="1114856"/>
    <lineage>
        <taxon>Archaea</taxon>
        <taxon>Methanobacteriati</taxon>
        <taxon>Methanobacteriota</taxon>
        <taxon>Stenosarchaea group</taxon>
        <taxon>Halobacteria</taxon>
        <taxon>Halobacteriales</taxon>
        <taxon>Natrialbaceae</taxon>
        <taxon>Natronorubrum</taxon>
    </lineage>
</organism>
<dbReference type="eggNOG" id="arCOG09088">
    <property type="taxonomic scope" value="Archaea"/>
</dbReference>
<keyword evidence="2" id="KW-1185">Reference proteome</keyword>
<dbReference type="RefSeq" id="WP_006087931.1">
    <property type="nucleotide sequence ID" value="NZ_AOHW01000004.1"/>
</dbReference>
<evidence type="ECO:0000313" key="2">
    <source>
        <dbReference type="Proteomes" id="UP000011599"/>
    </source>
</evidence>
<sequence length="115" mass="12823">MSEFVPASQLYIVESRTPIAHPAHQATDADVQNALEEREIRADGGRTHSSSAPDCYDCGARVSRHTARIYVQSDRQAAKTLCQSCQTAYPYENQYRPINGPTRSYYDISNRGGEP</sequence>
<dbReference type="EMBL" id="AOHW01000004">
    <property type="protein sequence ID" value="ELY46168.1"/>
    <property type="molecule type" value="Genomic_DNA"/>
</dbReference>
<evidence type="ECO:0000313" key="1">
    <source>
        <dbReference type="EMBL" id="ELY46168.1"/>
    </source>
</evidence>
<dbReference type="OrthoDB" id="205971at2157"/>
<gene>
    <name evidence="1" type="ORF">C496_01336</name>
</gene>
<protein>
    <submittedName>
        <fullName evidence="1">Uncharacterized protein</fullName>
    </submittedName>
</protein>
<proteinExistence type="predicted"/>